<reference evidence="6 7" key="1">
    <citation type="journal article" date="2019" name="Int. J. Syst. Evol. Microbiol.">
        <title>The Global Catalogue of Microorganisms (GCM) 10K type strain sequencing project: providing services to taxonomists for standard genome sequencing and annotation.</title>
        <authorList>
            <consortium name="The Broad Institute Genomics Platform"/>
            <consortium name="The Broad Institute Genome Sequencing Center for Infectious Disease"/>
            <person name="Wu L."/>
            <person name="Ma J."/>
        </authorList>
    </citation>
    <scope>NUCLEOTIDE SEQUENCE [LARGE SCALE GENOMIC DNA]</scope>
    <source>
        <strain evidence="6 7">IBRC-M 10256</strain>
    </source>
</reference>
<dbReference type="AlphaFoldDB" id="A0ABD5NSX7"/>
<keyword evidence="4 5" id="KW-0472">Membrane</keyword>
<comment type="subcellular location">
    <subcellularLocation>
        <location evidence="1">Endomembrane system</location>
        <topology evidence="1">Multi-pass membrane protein</topology>
    </subcellularLocation>
</comment>
<name>A0ABD5NSX7_9EURY</name>
<accession>A0ABD5NSX7</accession>
<sequence length="189" mass="19823">MERIRDLLATGDVASISRRYFISNGFDGTLTSIGIVVGAYLSGVTDGYTVVQIGLGAAVGLGTSGVWSVWEIERAEKQAEILSIERAMLTDLTNTEVQRDQVAARKINAIASGIGPIVGILCPLVPFLFHGSLVTLLEATLLAIGIGVGVLFAFGAYLGSISKQNWVVAGIRMGLAGFVVAILNLFLPG</sequence>
<dbReference type="Proteomes" id="UP001595846">
    <property type="component" value="Unassembled WGS sequence"/>
</dbReference>
<protein>
    <submittedName>
        <fullName evidence="6">VIT1/CCC1 transporter family protein</fullName>
    </submittedName>
</protein>
<keyword evidence="2 5" id="KW-0812">Transmembrane</keyword>
<evidence type="ECO:0000256" key="4">
    <source>
        <dbReference type="ARBA" id="ARBA00023136"/>
    </source>
</evidence>
<evidence type="ECO:0000256" key="5">
    <source>
        <dbReference type="SAM" id="Phobius"/>
    </source>
</evidence>
<dbReference type="EMBL" id="JBHSAQ010000014">
    <property type="protein sequence ID" value="MFC3959841.1"/>
    <property type="molecule type" value="Genomic_DNA"/>
</dbReference>
<gene>
    <name evidence="6" type="ORF">ACFOUR_15880</name>
</gene>
<feature type="transmembrane region" description="Helical" evidence="5">
    <location>
        <begin position="47"/>
        <end position="70"/>
    </location>
</feature>
<proteinExistence type="predicted"/>
<dbReference type="RefSeq" id="WP_256534035.1">
    <property type="nucleotide sequence ID" value="NZ_CP101824.1"/>
</dbReference>
<keyword evidence="3 5" id="KW-1133">Transmembrane helix</keyword>
<dbReference type="GO" id="GO:0012505">
    <property type="term" value="C:endomembrane system"/>
    <property type="evidence" value="ECO:0007669"/>
    <property type="project" value="UniProtKB-SubCell"/>
</dbReference>
<evidence type="ECO:0000313" key="6">
    <source>
        <dbReference type="EMBL" id="MFC3959841.1"/>
    </source>
</evidence>
<organism evidence="6 7">
    <name type="scientific">Halovivax cerinus</name>
    <dbReference type="NCBI Taxonomy" id="1487865"/>
    <lineage>
        <taxon>Archaea</taxon>
        <taxon>Methanobacteriati</taxon>
        <taxon>Methanobacteriota</taxon>
        <taxon>Stenosarchaea group</taxon>
        <taxon>Halobacteria</taxon>
        <taxon>Halobacteriales</taxon>
        <taxon>Natrialbaceae</taxon>
        <taxon>Halovivax</taxon>
    </lineage>
</organism>
<keyword evidence="7" id="KW-1185">Reference proteome</keyword>
<evidence type="ECO:0000256" key="3">
    <source>
        <dbReference type="ARBA" id="ARBA00022989"/>
    </source>
</evidence>
<comment type="caution">
    <text evidence="6">The sequence shown here is derived from an EMBL/GenBank/DDBJ whole genome shotgun (WGS) entry which is preliminary data.</text>
</comment>
<feature type="transmembrane region" description="Helical" evidence="5">
    <location>
        <begin position="109"/>
        <end position="129"/>
    </location>
</feature>
<evidence type="ECO:0000256" key="2">
    <source>
        <dbReference type="ARBA" id="ARBA00022692"/>
    </source>
</evidence>
<feature type="transmembrane region" description="Helical" evidence="5">
    <location>
        <begin position="141"/>
        <end position="159"/>
    </location>
</feature>
<evidence type="ECO:0000256" key="1">
    <source>
        <dbReference type="ARBA" id="ARBA00004127"/>
    </source>
</evidence>
<evidence type="ECO:0000313" key="7">
    <source>
        <dbReference type="Proteomes" id="UP001595846"/>
    </source>
</evidence>
<dbReference type="Pfam" id="PF01988">
    <property type="entry name" value="VIT1"/>
    <property type="match status" value="1"/>
</dbReference>
<feature type="transmembrane region" description="Helical" evidence="5">
    <location>
        <begin position="166"/>
        <end position="187"/>
    </location>
</feature>
<feature type="transmembrane region" description="Helical" evidence="5">
    <location>
        <begin position="21"/>
        <end position="41"/>
    </location>
</feature>
<dbReference type="GeneID" id="73904394"/>
<dbReference type="InterPro" id="IPR008217">
    <property type="entry name" value="Ccc1_fam"/>
</dbReference>